<feature type="compositionally biased region" description="Polar residues" evidence="1">
    <location>
        <begin position="1"/>
        <end position="11"/>
    </location>
</feature>
<accession>L8PDY4</accession>
<protein>
    <submittedName>
        <fullName evidence="2">Uncharacterized protein</fullName>
    </submittedName>
</protein>
<gene>
    <name evidence="2" type="ORF">STVIR_3329</name>
</gene>
<proteinExistence type="predicted"/>
<comment type="caution">
    <text evidence="2">The sequence shown here is derived from an EMBL/GenBank/DDBJ whole genome shotgun (WGS) entry which is preliminary data.</text>
</comment>
<evidence type="ECO:0000313" key="3">
    <source>
        <dbReference type="Proteomes" id="UP000011205"/>
    </source>
</evidence>
<evidence type="ECO:0000256" key="1">
    <source>
        <dbReference type="SAM" id="MobiDB-lite"/>
    </source>
</evidence>
<reference evidence="2 3" key="1">
    <citation type="journal article" date="2013" name="Genome Announc.">
        <title>Draft Genome Sequence of Streptomyces viridochromogenes Strain Tu57, Producer of Avilamycin.</title>
        <authorList>
            <person name="Gruning B.A."/>
            <person name="Erxleben A."/>
            <person name="Hahnlein A."/>
            <person name="Gunther S."/>
        </authorList>
    </citation>
    <scope>NUCLEOTIDE SEQUENCE [LARGE SCALE GENOMIC DNA]</scope>
    <source>
        <strain evidence="2 3">Tue57</strain>
    </source>
</reference>
<dbReference type="PATRIC" id="fig|1160705.3.peg.3301"/>
<organism evidence="2 3">
    <name type="scientific">Streptomyces viridochromogenes Tue57</name>
    <dbReference type="NCBI Taxonomy" id="1160705"/>
    <lineage>
        <taxon>Bacteria</taxon>
        <taxon>Bacillati</taxon>
        <taxon>Actinomycetota</taxon>
        <taxon>Actinomycetes</taxon>
        <taxon>Kitasatosporales</taxon>
        <taxon>Streptomycetaceae</taxon>
        <taxon>Streptomyces</taxon>
    </lineage>
</organism>
<sequence length="41" mass="4204">MLPSVPVQSPCVTHVSPTGPGAPAPRLRMHARSGAESALCH</sequence>
<dbReference type="Proteomes" id="UP000011205">
    <property type="component" value="Unassembled WGS sequence"/>
</dbReference>
<dbReference type="AlphaFoldDB" id="L8PDY4"/>
<evidence type="ECO:0000313" key="2">
    <source>
        <dbReference type="EMBL" id="ELS55756.1"/>
    </source>
</evidence>
<dbReference type="EMBL" id="AMLP01000103">
    <property type="protein sequence ID" value="ELS55756.1"/>
    <property type="molecule type" value="Genomic_DNA"/>
</dbReference>
<name>L8PDY4_STRVR</name>
<feature type="region of interest" description="Disordered" evidence="1">
    <location>
        <begin position="1"/>
        <end position="41"/>
    </location>
</feature>